<dbReference type="OrthoDB" id="1495896at2"/>
<evidence type="ECO:0000313" key="2">
    <source>
        <dbReference type="EMBL" id="VFU09179.1"/>
    </source>
</evidence>
<gene>
    <name evidence="2" type="ORF">MTUNDRAET4_2286</name>
</gene>
<dbReference type="RefSeq" id="WP_134489429.1">
    <property type="nucleotide sequence ID" value="NZ_LR536450.1"/>
</dbReference>
<name>A0A4U8Z1K3_METTU</name>
<reference evidence="2 3" key="1">
    <citation type="submission" date="2019-03" db="EMBL/GenBank/DDBJ databases">
        <authorList>
            <person name="Kox A.R. M."/>
        </authorList>
    </citation>
    <scope>NUCLEOTIDE SEQUENCE [LARGE SCALE GENOMIC DNA]</scope>
    <source>
        <strain evidence="2">MTUNDRAET4 annotated genome</strain>
    </source>
</reference>
<dbReference type="InterPro" id="IPR008620">
    <property type="entry name" value="FixH"/>
</dbReference>
<keyword evidence="1" id="KW-0812">Transmembrane</keyword>
<sequence>MSSQDLFSDAARGRPLTGRKVLAITVGCFGVVFAVNGLMAYDAISTFRGEVEASPYEHGLAYEKDILAAQAQAALGWNVSEHLARDSAGEATIEVRVIDRSGTAVSGLGVTTGFDSPADKRLDADVSLIEAEPGVYRGRLNATPGQWDVILEAARDGERVFKSKNRVALQ</sequence>
<evidence type="ECO:0000313" key="3">
    <source>
        <dbReference type="Proteomes" id="UP000294360"/>
    </source>
</evidence>
<dbReference type="EMBL" id="LR536450">
    <property type="protein sequence ID" value="VFU09179.1"/>
    <property type="molecule type" value="Genomic_DNA"/>
</dbReference>
<dbReference type="Pfam" id="PF05751">
    <property type="entry name" value="FixH"/>
    <property type="match status" value="1"/>
</dbReference>
<dbReference type="KEGG" id="mtun:MTUNDRAET4_2286"/>
<organism evidence="2 3">
    <name type="scientific">Methylocella tundrae</name>
    <dbReference type="NCBI Taxonomy" id="227605"/>
    <lineage>
        <taxon>Bacteria</taxon>
        <taxon>Pseudomonadati</taxon>
        <taxon>Pseudomonadota</taxon>
        <taxon>Alphaproteobacteria</taxon>
        <taxon>Hyphomicrobiales</taxon>
        <taxon>Beijerinckiaceae</taxon>
        <taxon>Methylocella</taxon>
    </lineage>
</organism>
<proteinExistence type="predicted"/>
<dbReference type="PIRSF" id="PIRSF011386">
    <property type="entry name" value="FixH"/>
    <property type="match status" value="1"/>
</dbReference>
<keyword evidence="1" id="KW-0472">Membrane</keyword>
<evidence type="ECO:0000256" key="1">
    <source>
        <dbReference type="SAM" id="Phobius"/>
    </source>
</evidence>
<feature type="transmembrane region" description="Helical" evidence="1">
    <location>
        <begin position="21"/>
        <end position="41"/>
    </location>
</feature>
<dbReference type="AlphaFoldDB" id="A0A4U8Z1K3"/>
<dbReference type="Proteomes" id="UP000294360">
    <property type="component" value="Chromosome"/>
</dbReference>
<accession>A0A4U8Z1K3</accession>
<protein>
    <submittedName>
        <fullName evidence="2">FixH family protein</fullName>
    </submittedName>
</protein>
<keyword evidence="1" id="KW-1133">Transmembrane helix</keyword>
<dbReference type="InterPro" id="IPR018037">
    <property type="entry name" value="FixH_proteobacterial"/>
</dbReference>